<dbReference type="InterPro" id="IPR056599">
    <property type="entry name" value="AAA_lid_fung"/>
</dbReference>
<dbReference type="GO" id="GO:0016887">
    <property type="term" value="F:ATP hydrolysis activity"/>
    <property type="evidence" value="ECO:0007669"/>
    <property type="project" value="InterPro"/>
</dbReference>
<dbReference type="SUPFAM" id="SSF52540">
    <property type="entry name" value="P-loop containing nucleoside triphosphate hydrolases"/>
    <property type="match status" value="1"/>
</dbReference>
<dbReference type="PANTHER" id="PTHR46411">
    <property type="entry name" value="FAMILY ATPASE, PUTATIVE-RELATED"/>
    <property type="match status" value="1"/>
</dbReference>
<dbReference type="Proteomes" id="UP001280581">
    <property type="component" value="Unassembled WGS sequence"/>
</dbReference>
<dbReference type="EMBL" id="WVTA01000005">
    <property type="protein sequence ID" value="KAK3209754.1"/>
    <property type="molecule type" value="Genomic_DNA"/>
</dbReference>
<dbReference type="GO" id="GO:0005524">
    <property type="term" value="F:ATP binding"/>
    <property type="evidence" value="ECO:0007669"/>
    <property type="project" value="InterPro"/>
</dbReference>
<dbReference type="Pfam" id="PF00004">
    <property type="entry name" value="AAA"/>
    <property type="match status" value="1"/>
</dbReference>
<accession>A0AAN6M298</accession>
<dbReference type="PANTHER" id="PTHR46411:SF2">
    <property type="entry name" value="AAA+ ATPASE DOMAIN-CONTAINING PROTEIN"/>
    <property type="match status" value="1"/>
</dbReference>
<name>A0AAN6M298_9PLEO</name>
<evidence type="ECO:0000259" key="2">
    <source>
        <dbReference type="SMART" id="SM00382"/>
    </source>
</evidence>
<dbReference type="InterPro" id="IPR027417">
    <property type="entry name" value="P-loop_NTPase"/>
</dbReference>
<dbReference type="Pfam" id="PF23232">
    <property type="entry name" value="AAA_lid_13"/>
    <property type="match status" value="1"/>
</dbReference>
<organism evidence="3 4">
    <name type="scientific">Pseudopithomyces chartarum</name>
    <dbReference type="NCBI Taxonomy" id="1892770"/>
    <lineage>
        <taxon>Eukaryota</taxon>
        <taxon>Fungi</taxon>
        <taxon>Dikarya</taxon>
        <taxon>Ascomycota</taxon>
        <taxon>Pezizomycotina</taxon>
        <taxon>Dothideomycetes</taxon>
        <taxon>Pleosporomycetidae</taxon>
        <taxon>Pleosporales</taxon>
        <taxon>Massarineae</taxon>
        <taxon>Didymosphaeriaceae</taxon>
        <taxon>Pseudopithomyces</taxon>
    </lineage>
</organism>
<comment type="caution">
    <text evidence="3">The sequence shown here is derived from an EMBL/GenBank/DDBJ whole genome shotgun (WGS) entry which is preliminary data.</text>
</comment>
<evidence type="ECO:0000256" key="1">
    <source>
        <dbReference type="SAM" id="MobiDB-lite"/>
    </source>
</evidence>
<dbReference type="InterPro" id="IPR054289">
    <property type="entry name" value="DUF7025"/>
</dbReference>
<keyword evidence="4" id="KW-1185">Reference proteome</keyword>
<dbReference type="InterPro" id="IPR003593">
    <property type="entry name" value="AAA+_ATPase"/>
</dbReference>
<dbReference type="AlphaFoldDB" id="A0AAN6M298"/>
<sequence>MNAPYLFIYHHRRSWREILSRCSSTVRNHLNLLTDYVSKNYGHEYTAADASFGRRKVTVDLMRYLFQPGDTLISKDDGQFRGLVAKSWPDLDGDKKLILAEEEEEDEFDSYGHGPTGSDVGDSDMNSDSKHHTTMLVGAKANRNHAGEKFKSREAKAAAEKITKTFDIEAWKWSFDGDFRRVEGLYSIQLSTNASEISKEWDLHDLDIYPLREEMEQDAPPDEAFLYLAQPQTKGFNLRTKKWLDLNIDQIHPVAWNSLAFDSLVLDRKTKELITALVSKQISSAKSTDVVAGKGNGLILLLHGGPGTGKTLTAEGVAEIAKKPLYRVTCGDVGTKAEEVEKYLESVLYLGRLWDCVVLLDEAEVFLERRSLDDLQRNALVSVFLRVIEYHEGILILTSNRVGTFDEAFRSRIQIAVHYPPLRAYQRLQIWKNFFDRLESFKDGAVNVDELRDNLEELQKIEINGRQIRNAITTARQYAEWKNEVMTYDHLTIALQVAQKFNDYSEKLRGGLTDDQIAEDEGIR</sequence>
<dbReference type="CDD" id="cd19481">
    <property type="entry name" value="RecA-like_protease"/>
    <property type="match status" value="1"/>
</dbReference>
<proteinExistence type="predicted"/>
<dbReference type="InterPro" id="IPR003959">
    <property type="entry name" value="ATPase_AAA_core"/>
</dbReference>
<evidence type="ECO:0000313" key="4">
    <source>
        <dbReference type="Proteomes" id="UP001280581"/>
    </source>
</evidence>
<protein>
    <recommendedName>
        <fullName evidence="2">AAA+ ATPase domain-containing protein</fullName>
    </recommendedName>
</protein>
<dbReference type="Pfam" id="PF22942">
    <property type="entry name" value="DUF7025"/>
    <property type="match status" value="1"/>
</dbReference>
<reference evidence="3 4" key="1">
    <citation type="submission" date="2021-02" db="EMBL/GenBank/DDBJ databases">
        <title>Genome assembly of Pseudopithomyces chartarum.</title>
        <authorList>
            <person name="Jauregui R."/>
            <person name="Singh J."/>
            <person name="Voisey C."/>
        </authorList>
    </citation>
    <scope>NUCLEOTIDE SEQUENCE [LARGE SCALE GENOMIC DNA]</scope>
    <source>
        <strain evidence="3 4">AGR01</strain>
    </source>
</reference>
<evidence type="ECO:0000313" key="3">
    <source>
        <dbReference type="EMBL" id="KAK3209754.1"/>
    </source>
</evidence>
<dbReference type="Gene3D" id="3.40.50.300">
    <property type="entry name" value="P-loop containing nucleotide triphosphate hydrolases"/>
    <property type="match status" value="1"/>
</dbReference>
<feature type="domain" description="AAA+ ATPase" evidence="2">
    <location>
        <begin position="296"/>
        <end position="423"/>
    </location>
</feature>
<dbReference type="SMART" id="SM00382">
    <property type="entry name" value="AAA"/>
    <property type="match status" value="1"/>
</dbReference>
<gene>
    <name evidence="3" type="ORF">GRF29_44g504717</name>
</gene>
<feature type="region of interest" description="Disordered" evidence="1">
    <location>
        <begin position="103"/>
        <end position="130"/>
    </location>
</feature>